<protein>
    <submittedName>
        <fullName evidence="1">Uncharacterized protein</fullName>
    </submittedName>
</protein>
<reference evidence="2" key="1">
    <citation type="submission" date="2016-10" db="EMBL/GenBank/DDBJ databases">
        <authorList>
            <person name="Varghese N."/>
            <person name="Submissions S."/>
        </authorList>
    </citation>
    <scope>NUCLEOTIDE SEQUENCE [LARGE SCALE GENOMIC DNA]</scope>
    <source>
        <strain evidence="2">CGMCC 1.9230</strain>
    </source>
</reference>
<dbReference type="InterPro" id="IPR045390">
    <property type="entry name" value="ABC-3C_MC3"/>
</dbReference>
<evidence type="ECO:0000313" key="1">
    <source>
        <dbReference type="EMBL" id="SEG02164.1"/>
    </source>
</evidence>
<dbReference type="Pfam" id="PF20131">
    <property type="entry name" value="MC3"/>
    <property type="match status" value="1"/>
</dbReference>
<dbReference type="OrthoDB" id="1494051at2"/>
<keyword evidence="2" id="KW-1185">Reference proteome</keyword>
<accession>A0A1H5WRW1</accession>
<evidence type="ECO:0000313" key="2">
    <source>
        <dbReference type="Proteomes" id="UP000236737"/>
    </source>
</evidence>
<sequence>MSKTIDNIYTLYNNPFLLTPIIVKFYESYKGKQSKDLLLAYLVLPIVLYEESSKVLITKNKNRELRTFINYEKEKHKKNNKLFGLPDRVDEYKKITNLCIQYAIDRGNLKIEDDLSILFLKNDFLNDNTIIHFLKASENFAEMLKKEKLMHIYLKLGIKNL</sequence>
<dbReference type="AlphaFoldDB" id="A0A1H5WRW1"/>
<name>A0A1H5WRW1_9FLAO</name>
<gene>
    <name evidence="1" type="ORF">SAMN04488130_10525</name>
</gene>
<dbReference type="EMBL" id="FNVP01000005">
    <property type="protein sequence ID" value="SEG02164.1"/>
    <property type="molecule type" value="Genomic_DNA"/>
</dbReference>
<proteinExistence type="predicted"/>
<dbReference type="Proteomes" id="UP000236737">
    <property type="component" value="Unassembled WGS sequence"/>
</dbReference>
<dbReference type="RefSeq" id="WP_103999599.1">
    <property type="nucleotide sequence ID" value="NZ_FNVP01000005.1"/>
</dbReference>
<organism evidence="1 2">
    <name type="scientific">Flavobacterium urumqiense</name>
    <dbReference type="NCBI Taxonomy" id="935224"/>
    <lineage>
        <taxon>Bacteria</taxon>
        <taxon>Pseudomonadati</taxon>
        <taxon>Bacteroidota</taxon>
        <taxon>Flavobacteriia</taxon>
        <taxon>Flavobacteriales</taxon>
        <taxon>Flavobacteriaceae</taxon>
        <taxon>Flavobacterium</taxon>
    </lineage>
</organism>